<feature type="compositionally biased region" description="Acidic residues" evidence="1">
    <location>
        <begin position="136"/>
        <end position="149"/>
    </location>
</feature>
<dbReference type="STRING" id="660521.SAMN04487949_0093"/>
<evidence type="ECO:0000313" key="2">
    <source>
        <dbReference type="EMBL" id="SDL89510.1"/>
    </source>
</evidence>
<dbReference type="EMBL" id="FNHL01000001">
    <property type="protein sequence ID" value="SDL89510.1"/>
    <property type="molecule type" value="Genomic_DNA"/>
</dbReference>
<reference evidence="3" key="1">
    <citation type="submission" date="2016-10" db="EMBL/GenBank/DDBJ databases">
        <authorList>
            <person name="Varghese N."/>
            <person name="Submissions S."/>
        </authorList>
    </citation>
    <scope>NUCLEOTIDE SEQUENCE [LARGE SCALE GENOMIC DNA]</scope>
    <source>
        <strain evidence="3">CGMCC 1.10119</strain>
    </source>
</reference>
<feature type="compositionally biased region" description="Acidic residues" evidence="1">
    <location>
        <begin position="59"/>
        <end position="89"/>
    </location>
</feature>
<gene>
    <name evidence="2" type="ORF">SAMN04487949_0093</name>
</gene>
<sequence length="217" mass="23249">MRAVHSCDFCGDDAVGTYEVVPDERIRTDADQRRVALCSHCYDTLETVLEPFLDGASATDEDAAAAEEPADDDDGVDGVGDESENDADEPATNAAIDTDARAEGIAIGRSKDDEGDEDDPLAASDAILNGQSASEESAEPVEPTDDEPAASETPTEPKQFRKVMRLLNNRQFPVDRAEFAELAAGAYELDDDHVAEIIDYADERGVIVVDGGVLRKN</sequence>
<dbReference type="Proteomes" id="UP000199451">
    <property type="component" value="Unassembled WGS sequence"/>
</dbReference>
<proteinExistence type="predicted"/>
<evidence type="ECO:0000256" key="1">
    <source>
        <dbReference type="SAM" id="MobiDB-lite"/>
    </source>
</evidence>
<protein>
    <submittedName>
        <fullName evidence="2">Uncharacterized protein</fullName>
    </submittedName>
</protein>
<dbReference type="AlphaFoldDB" id="A0A1G9NSZ7"/>
<evidence type="ECO:0000313" key="3">
    <source>
        <dbReference type="Proteomes" id="UP000199451"/>
    </source>
</evidence>
<feature type="region of interest" description="Disordered" evidence="1">
    <location>
        <begin position="58"/>
        <end position="102"/>
    </location>
</feature>
<accession>A0A1G9NSZ7</accession>
<organism evidence="2 3">
    <name type="scientific">Halogranum gelatinilyticum</name>
    <dbReference type="NCBI Taxonomy" id="660521"/>
    <lineage>
        <taxon>Archaea</taxon>
        <taxon>Methanobacteriati</taxon>
        <taxon>Methanobacteriota</taxon>
        <taxon>Stenosarchaea group</taxon>
        <taxon>Halobacteria</taxon>
        <taxon>Halobacteriales</taxon>
        <taxon>Haloferacaceae</taxon>
    </lineage>
</organism>
<feature type="region of interest" description="Disordered" evidence="1">
    <location>
        <begin position="130"/>
        <end position="158"/>
    </location>
</feature>
<name>A0A1G9NSZ7_9EURY</name>
<dbReference type="RefSeq" id="WP_089693001.1">
    <property type="nucleotide sequence ID" value="NZ_FNHL01000001.1"/>
</dbReference>
<keyword evidence="3" id="KW-1185">Reference proteome</keyword>
<dbReference type="OrthoDB" id="204261at2157"/>